<keyword evidence="1" id="KW-0812">Transmembrane</keyword>
<evidence type="ECO:0008006" key="4">
    <source>
        <dbReference type="Google" id="ProtNLM"/>
    </source>
</evidence>
<dbReference type="AlphaFoldDB" id="A0A5C5X9C6"/>
<dbReference type="InterPro" id="IPR045584">
    <property type="entry name" value="Pilin-like"/>
</dbReference>
<dbReference type="NCBIfam" id="TIGR02532">
    <property type="entry name" value="IV_pilin_GFxxxE"/>
    <property type="match status" value="1"/>
</dbReference>
<protein>
    <recommendedName>
        <fullName evidence="4">Prepilin-type N-terminal cleavage/methylation domain-containing protein</fullName>
    </recommendedName>
</protein>
<feature type="transmembrane region" description="Helical" evidence="1">
    <location>
        <begin position="21"/>
        <end position="46"/>
    </location>
</feature>
<dbReference type="InterPro" id="IPR012902">
    <property type="entry name" value="N_methyl_site"/>
</dbReference>
<keyword evidence="1" id="KW-1133">Transmembrane helix</keyword>
<evidence type="ECO:0000313" key="2">
    <source>
        <dbReference type="EMBL" id="TWT58472.1"/>
    </source>
</evidence>
<proteinExistence type="predicted"/>
<gene>
    <name evidence="2" type="ORF">KOR42_18470</name>
</gene>
<dbReference type="OrthoDB" id="253619at2"/>
<evidence type="ECO:0000256" key="1">
    <source>
        <dbReference type="SAM" id="Phobius"/>
    </source>
</evidence>
<organism evidence="2 3">
    <name type="scientific">Thalassoglobus neptunius</name>
    <dbReference type="NCBI Taxonomy" id="1938619"/>
    <lineage>
        <taxon>Bacteria</taxon>
        <taxon>Pseudomonadati</taxon>
        <taxon>Planctomycetota</taxon>
        <taxon>Planctomycetia</taxon>
        <taxon>Planctomycetales</taxon>
        <taxon>Planctomycetaceae</taxon>
        <taxon>Thalassoglobus</taxon>
    </lineage>
</organism>
<name>A0A5C5X9C6_9PLAN</name>
<evidence type="ECO:0000313" key="3">
    <source>
        <dbReference type="Proteomes" id="UP000317243"/>
    </source>
</evidence>
<accession>A0A5C5X9C6</accession>
<dbReference type="Gene3D" id="3.30.700.10">
    <property type="entry name" value="Glycoprotein, Type 4 Pilin"/>
    <property type="match status" value="1"/>
</dbReference>
<comment type="caution">
    <text evidence="2">The sequence shown here is derived from an EMBL/GenBank/DDBJ whole genome shotgun (WGS) entry which is preliminary data.</text>
</comment>
<dbReference type="EMBL" id="SIHI01000001">
    <property type="protein sequence ID" value="TWT58472.1"/>
    <property type="molecule type" value="Genomic_DNA"/>
</dbReference>
<dbReference type="Proteomes" id="UP000317243">
    <property type="component" value="Unassembled WGS sequence"/>
</dbReference>
<keyword evidence="3" id="KW-1185">Reference proteome</keyword>
<dbReference type="Pfam" id="PF07963">
    <property type="entry name" value="N_methyl"/>
    <property type="match status" value="1"/>
</dbReference>
<keyword evidence="1" id="KW-0472">Membrane</keyword>
<dbReference type="PROSITE" id="PS00409">
    <property type="entry name" value="PROKAR_NTER_METHYL"/>
    <property type="match status" value="1"/>
</dbReference>
<dbReference type="SUPFAM" id="SSF54523">
    <property type="entry name" value="Pili subunits"/>
    <property type="match status" value="1"/>
</dbReference>
<reference evidence="2 3" key="1">
    <citation type="submission" date="2019-02" db="EMBL/GenBank/DDBJ databases">
        <title>Deep-cultivation of Planctomycetes and their phenomic and genomic characterization uncovers novel biology.</title>
        <authorList>
            <person name="Wiegand S."/>
            <person name="Jogler M."/>
            <person name="Boedeker C."/>
            <person name="Pinto D."/>
            <person name="Vollmers J."/>
            <person name="Rivas-Marin E."/>
            <person name="Kohn T."/>
            <person name="Peeters S.H."/>
            <person name="Heuer A."/>
            <person name="Rast P."/>
            <person name="Oberbeckmann S."/>
            <person name="Bunk B."/>
            <person name="Jeske O."/>
            <person name="Meyerdierks A."/>
            <person name="Storesund J.E."/>
            <person name="Kallscheuer N."/>
            <person name="Luecker S."/>
            <person name="Lage O.M."/>
            <person name="Pohl T."/>
            <person name="Merkel B.J."/>
            <person name="Hornburger P."/>
            <person name="Mueller R.-W."/>
            <person name="Bruemmer F."/>
            <person name="Labrenz M."/>
            <person name="Spormann A.M."/>
            <person name="Op Den Camp H."/>
            <person name="Overmann J."/>
            <person name="Amann R."/>
            <person name="Jetten M.S.M."/>
            <person name="Mascher T."/>
            <person name="Medema M.H."/>
            <person name="Devos D.P."/>
            <person name="Kaster A.-K."/>
            <person name="Ovreas L."/>
            <person name="Rohde M."/>
            <person name="Galperin M.Y."/>
            <person name="Jogler C."/>
        </authorList>
    </citation>
    <scope>NUCLEOTIDE SEQUENCE [LARGE SCALE GENOMIC DNA]</scope>
    <source>
        <strain evidence="2 3">KOR42</strain>
    </source>
</reference>
<dbReference type="RefSeq" id="WP_146508887.1">
    <property type="nucleotide sequence ID" value="NZ_SIHI01000001.1"/>
</dbReference>
<sequence>MLNKQPHRQQDSRRGFTLVELLVALVVIGILMALIIPTIGGFMGGFRNNAVVNTISQVDAVIQARVDALSNLDVSVEAKKLATLNNSLDEKEAEYLIRKNLYRQALPQRIEDLFGFNGVDNSGGLDDAPVLSTWRNEPDFGNFETTTDDNPRASGKIFLYALLNGSQVRAIPGGKSYSLPVLNLDDLNPNHLGTDTTNDLQFLIDEWNQPLRFYNFPTALVRPGGGTNAINTQDAALLISNLPDGNTLTSDPLDKTNLIQPGISSSNFSLTYAPSNSLTALGFNQANYHTPATYYTPLLVSMGPDGFLGMGESTSTTPVERLGDVTSREQLTDNISNRQQ</sequence>